<dbReference type="eggNOG" id="arCOG00798">
    <property type="taxonomic scope" value="Archaea"/>
</dbReference>
<keyword evidence="3 8" id="KW-0347">Helicase</keyword>
<dbReference type="InterPro" id="IPR027785">
    <property type="entry name" value="UvrD-like_helicase_C"/>
</dbReference>
<dbReference type="Pfam" id="PF13538">
    <property type="entry name" value="UvrD_C_2"/>
    <property type="match status" value="1"/>
</dbReference>
<dbReference type="GO" id="GO:0005524">
    <property type="term" value="F:ATP binding"/>
    <property type="evidence" value="ECO:0007669"/>
    <property type="project" value="UniProtKB-KW"/>
</dbReference>
<dbReference type="GO" id="GO:0003677">
    <property type="term" value="F:DNA binding"/>
    <property type="evidence" value="ECO:0007669"/>
    <property type="project" value="InterPro"/>
</dbReference>
<dbReference type="KEGG" id="mvo:Mvol_0972"/>
<dbReference type="STRING" id="456320.Mvol_0972"/>
<evidence type="ECO:0000259" key="6">
    <source>
        <dbReference type="Pfam" id="PF00580"/>
    </source>
</evidence>
<dbReference type="Proteomes" id="UP000007722">
    <property type="component" value="Chromosome"/>
</dbReference>
<evidence type="ECO:0000256" key="4">
    <source>
        <dbReference type="ARBA" id="ARBA00022840"/>
    </source>
</evidence>
<evidence type="ECO:0000259" key="7">
    <source>
        <dbReference type="Pfam" id="PF13538"/>
    </source>
</evidence>
<dbReference type="Pfam" id="PF00580">
    <property type="entry name" value="UvrD-helicase"/>
    <property type="match status" value="1"/>
</dbReference>
<evidence type="ECO:0000256" key="5">
    <source>
        <dbReference type="SAM" id="MobiDB-lite"/>
    </source>
</evidence>
<dbReference type="GO" id="GO:0005829">
    <property type="term" value="C:cytosol"/>
    <property type="evidence" value="ECO:0007669"/>
    <property type="project" value="TreeGrafter"/>
</dbReference>
<dbReference type="EMBL" id="CP002057">
    <property type="protein sequence ID" value="ADI36629.1"/>
    <property type="molecule type" value="Genomic_DNA"/>
</dbReference>
<sequence length="713" mass="83453">MDKLKVKSGFKMGIEVIPDNFYKLTKGETRLLNKMKEIYENYENEDKTDNFDGNRNCVLYVQQNVKGTKPDFILIDSFKGICIFEVKDWKIGYIKKINSHQVQTIDDKTFKNPIVISNSYFNKMKDIINNDEVFKAFKDKNGILPKIYSYTVFSKIKSKEIADFQMNKVLNQPPSKYITADNLTTLTIDKIFDNHNDVKISNIEFNRLRSLICPEISIYGTKQKIRDKYSKNKDLSNKKSVQNENKKRKDDEGTKSKKINSLIKLFKIINKISSKDAIDDIISYEKDYNELIKVLDVEQEKISKKIPSGHFMITGVPGSGKTVILLSRAIFLAKNNPDWKIRVLTYNKTLSEEFKNNLRTVCTKIGNEDILNNIEVSTFHKFAKELYFTYNSNYNPTYDNNIENEYNKDTKDTKDKKDDFKVKFNTESKQFWNYELPNKVLNLLEQHISENKPLKLYDAILIDEYQDFMNEWIKICVNSCKKYPYEDYTGKTTEGINLFLAGDRLQSIYRLNGQSWKSLGIDMRGRSKLLKSTYRTGKKHLNLGIDFLMSNEELKNQIYDFYNGTNTFSILDGNIELLKGKYDVLNDRLKKLLEEYKPEEIMILCNDNKQCEKLYNNLDSDLKKKCSFSKNLEFGYVRILTLHSSKGLESPICLITNLSEINKSNNKVQDILNRKLLYVGITRAFERLILHSEDFEKNYAKELYDIIIKNEEK</sequence>
<dbReference type="Gene3D" id="3.40.50.300">
    <property type="entry name" value="P-loop containing nucleotide triphosphate hydrolases"/>
    <property type="match status" value="2"/>
</dbReference>
<keyword evidence="9" id="KW-1185">Reference proteome</keyword>
<feature type="region of interest" description="Disordered" evidence="5">
    <location>
        <begin position="229"/>
        <end position="253"/>
    </location>
</feature>
<dbReference type="GO" id="GO:0000725">
    <property type="term" value="P:recombinational repair"/>
    <property type="evidence" value="ECO:0007669"/>
    <property type="project" value="TreeGrafter"/>
</dbReference>
<evidence type="ECO:0000313" key="9">
    <source>
        <dbReference type="Proteomes" id="UP000007722"/>
    </source>
</evidence>
<evidence type="ECO:0000256" key="2">
    <source>
        <dbReference type="ARBA" id="ARBA00022801"/>
    </source>
</evidence>
<feature type="domain" description="UvrD-like helicase ATP-binding" evidence="6">
    <location>
        <begin position="296"/>
        <end position="432"/>
    </location>
</feature>
<dbReference type="GO" id="GO:0016787">
    <property type="term" value="F:hydrolase activity"/>
    <property type="evidence" value="ECO:0007669"/>
    <property type="project" value="UniProtKB-KW"/>
</dbReference>
<dbReference type="SUPFAM" id="SSF52540">
    <property type="entry name" value="P-loop containing nucleoside triphosphate hydrolases"/>
    <property type="match status" value="1"/>
</dbReference>
<dbReference type="InterPro" id="IPR027417">
    <property type="entry name" value="P-loop_NTPase"/>
</dbReference>
<dbReference type="PANTHER" id="PTHR11070:SF3">
    <property type="entry name" value="DNA 3'-5' HELICASE"/>
    <property type="match status" value="1"/>
</dbReference>
<gene>
    <name evidence="8" type="ordered locus">Mvol_0972</name>
</gene>
<reference evidence="8 9" key="1">
    <citation type="submission" date="2010-05" db="EMBL/GenBank/DDBJ databases">
        <title>Complete sequence of Methanococcus voltae A3.</title>
        <authorList>
            <consortium name="US DOE Joint Genome Institute"/>
            <person name="Lucas S."/>
            <person name="Copeland A."/>
            <person name="Lapidus A."/>
            <person name="Cheng J.-F."/>
            <person name="Bruce D."/>
            <person name="Goodwin L."/>
            <person name="Pitluck S."/>
            <person name="Lowry S."/>
            <person name="Clum A."/>
            <person name="Land M."/>
            <person name="Hauser L."/>
            <person name="Kyrpides N."/>
            <person name="Mikhailova N."/>
            <person name="Whitman W.B."/>
            <person name="Woyke T."/>
        </authorList>
    </citation>
    <scope>NUCLEOTIDE SEQUENCE [LARGE SCALE GENOMIC DNA]</scope>
    <source>
        <strain evidence="9">ATCC BAA-1334 / A3</strain>
    </source>
</reference>
<evidence type="ECO:0000313" key="8">
    <source>
        <dbReference type="EMBL" id="ADI36629.1"/>
    </source>
</evidence>
<feature type="compositionally biased region" description="Basic and acidic residues" evidence="5">
    <location>
        <begin position="244"/>
        <end position="253"/>
    </location>
</feature>
<dbReference type="InParanoid" id="D7DU19"/>
<dbReference type="HOGENOM" id="CLU_028798_0_0_2"/>
<dbReference type="PANTHER" id="PTHR11070">
    <property type="entry name" value="UVRD / RECB / PCRA DNA HELICASE FAMILY MEMBER"/>
    <property type="match status" value="1"/>
</dbReference>
<keyword evidence="1" id="KW-0547">Nucleotide-binding</keyword>
<organism evidence="8 9">
    <name type="scientific">Methanococcus voltae (strain ATCC BAA-1334 / A3)</name>
    <dbReference type="NCBI Taxonomy" id="456320"/>
    <lineage>
        <taxon>Archaea</taxon>
        <taxon>Methanobacteriati</taxon>
        <taxon>Methanobacteriota</taxon>
        <taxon>Methanomada group</taxon>
        <taxon>Methanococci</taxon>
        <taxon>Methanococcales</taxon>
        <taxon>Methanococcaceae</taxon>
        <taxon>Methanococcus</taxon>
    </lineage>
</organism>
<keyword evidence="4" id="KW-0067">ATP-binding</keyword>
<proteinExistence type="predicted"/>
<dbReference type="GO" id="GO:0043138">
    <property type="term" value="F:3'-5' DNA helicase activity"/>
    <property type="evidence" value="ECO:0007669"/>
    <property type="project" value="UniProtKB-EC"/>
</dbReference>
<feature type="domain" description="UvrD-like helicase C-terminal" evidence="7">
    <location>
        <begin position="636"/>
        <end position="690"/>
    </location>
</feature>
<evidence type="ECO:0000256" key="1">
    <source>
        <dbReference type="ARBA" id="ARBA00022741"/>
    </source>
</evidence>
<keyword evidence="2" id="KW-0378">Hydrolase</keyword>
<evidence type="ECO:0000256" key="3">
    <source>
        <dbReference type="ARBA" id="ARBA00022806"/>
    </source>
</evidence>
<dbReference type="AlphaFoldDB" id="D7DU19"/>
<dbReference type="InterPro" id="IPR000212">
    <property type="entry name" value="DNA_helicase_UvrD/REP"/>
</dbReference>
<accession>D7DU19</accession>
<protein>
    <submittedName>
        <fullName evidence="8">Superfamily I DNA and RNA helicase-like protein</fullName>
    </submittedName>
</protein>
<name>D7DU19_METV3</name>
<dbReference type="InterPro" id="IPR014016">
    <property type="entry name" value="UvrD-like_ATP-bd"/>
</dbReference>